<name>A0ABT1U719_9GAMM</name>
<evidence type="ECO:0000313" key="3">
    <source>
        <dbReference type="Proteomes" id="UP001524586"/>
    </source>
</evidence>
<evidence type="ECO:0008006" key="4">
    <source>
        <dbReference type="Google" id="ProtNLM"/>
    </source>
</evidence>
<organism evidence="2 3">
    <name type="scientific">Methylomonas rivi</name>
    <dbReference type="NCBI Taxonomy" id="2952226"/>
    <lineage>
        <taxon>Bacteria</taxon>
        <taxon>Pseudomonadati</taxon>
        <taxon>Pseudomonadota</taxon>
        <taxon>Gammaproteobacteria</taxon>
        <taxon>Methylococcales</taxon>
        <taxon>Methylococcaceae</taxon>
        <taxon>Methylomonas</taxon>
    </lineage>
</organism>
<evidence type="ECO:0000256" key="1">
    <source>
        <dbReference type="SAM" id="MobiDB-lite"/>
    </source>
</evidence>
<dbReference type="EMBL" id="JANIBK010000084">
    <property type="protein sequence ID" value="MCQ8129610.1"/>
    <property type="molecule type" value="Genomic_DNA"/>
</dbReference>
<protein>
    <recommendedName>
        <fullName evidence="4">SPOR domain-containing protein</fullName>
    </recommendedName>
</protein>
<evidence type="ECO:0000313" key="2">
    <source>
        <dbReference type="EMBL" id="MCQ8129610.1"/>
    </source>
</evidence>
<reference evidence="2 3" key="1">
    <citation type="submission" date="2022-07" db="EMBL/GenBank/DDBJ databases">
        <title>Methylomonas rivi sp. nov., Methylomonas rosea sp. nov., Methylomonas aureus sp. nov. and Methylomonas subterranea sp. nov., four novel methanotrophs isolated from a freshwater creek and the deep terrestrial subsurface.</title>
        <authorList>
            <person name="Abin C."/>
            <person name="Sankaranarayanan K."/>
            <person name="Garner C."/>
            <person name="Sindelar R."/>
            <person name="Kotary K."/>
            <person name="Garner R."/>
            <person name="Barclay S."/>
            <person name="Lawson P."/>
            <person name="Krumholz L."/>
        </authorList>
    </citation>
    <scope>NUCLEOTIDE SEQUENCE [LARGE SCALE GENOMIC DNA]</scope>
    <source>
        <strain evidence="2 3">WSC-6</strain>
    </source>
</reference>
<proteinExistence type="predicted"/>
<sequence length="108" mass="12021">MNTIHSSSLAAYPAGYVKPEQDRFTQKPAGVQAKDKQTTDFPRRPEAPASTPEQVETALAKSGFNQRISLFQAGDTRSNKAIQAYNQTREQADQQRLENLITGVDYYA</sequence>
<comment type="caution">
    <text evidence="2">The sequence shown here is derived from an EMBL/GenBank/DDBJ whole genome shotgun (WGS) entry which is preliminary data.</text>
</comment>
<feature type="region of interest" description="Disordered" evidence="1">
    <location>
        <begin position="21"/>
        <end position="53"/>
    </location>
</feature>
<gene>
    <name evidence="2" type="ORF">NP596_14185</name>
</gene>
<feature type="compositionally biased region" description="Basic and acidic residues" evidence="1">
    <location>
        <begin position="33"/>
        <end position="46"/>
    </location>
</feature>
<dbReference type="RefSeq" id="WP_256616042.1">
    <property type="nucleotide sequence ID" value="NZ_JANIBK010000084.1"/>
</dbReference>
<keyword evidence="3" id="KW-1185">Reference proteome</keyword>
<accession>A0ABT1U719</accession>
<dbReference type="Proteomes" id="UP001524586">
    <property type="component" value="Unassembled WGS sequence"/>
</dbReference>